<name>A0A2S3USP0_9HYPH</name>
<organism evidence="1 2">
    <name type="scientific">Roseibium marinum</name>
    <dbReference type="NCBI Taxonomy" id="281252"/>
    <lineage>
        <taxon>Bacteria</taxon>
        <taxon>Pseudomonadati</taxon>
        <taxon>Pseudomonadota</taxon>
        <taxon>Alphaproteobacteria</taxon>
        <taxon>Hyphomicrobiales</taxon>
        <taxon>Stappiaceae</taxon>
        <taxon>Roseibium</taxon>
    </lineage>
</organism>
<evidence type="ECO:0000313" key="1">
    <source>
        <dbReference type="EMBL" id="POF30489.1"/>
    </source>
</evidence>
<reference evidence="1 2" key="1">
    <citation type="submission" date="2018-01" db="EMBL/GenBank/DDBJ databases">
        <title>Genomic Encyclopedia of Archaeal and Bacterial Type Strains, Phase II (KMG-II): from individual species to whole genera.</title>
        <authorList>
            <person name="Goeker M."/>
        </authorList>
    </citation>
    <scope>NUCLEOTIDE SEQUENCE [LARGE SCALE GENOMIC DNA]</scope>
    <source>
        <strain evidence="1 2">DSM 17023</strain>
    </source>
</reference>
<evidence type="ECO:0000313" key="2">
    <source>
        <dbReference type="Proteomes" id="UP000236959"/>
    </source>
</evidence>
<accession>A0A2S3USP0</accession>
<sequence length="165" mass="17761">MNRFLLIAGLAVVLLGGGLFYLSPAQQGEQPVKPEDPERVEKAAFNGFDLSLSAPGETCRLHFENGQVSGDVDLSLPPPCRFMRDAEGRPQFYSENGRQLIAVVGGVPAEDPIDPLTMRPDCGIGLAGIEFSDGTFTATDYTMGPGVFCALMGLEQREIWLLLNG</sequence>
<dbReference type="Proteomes" id="UP000236959">
    <property type="component" value="Unassembled WGS sequence"/>
</dbReference>
<keyword evidence="2" id="KW-1185">Reference proteome</keyword>
<gene>
    <name evidence="1" type="ORF">CLV41_106103</name>
</gene>
<dbReference type="AlphaFoldDB" id="A0A2S3USP0"/>
<dbReference type="EMBL" id="PPCN01000006">
    <property type="protein sequence ID" value="POF30489.1"/>
    <property type="molecule type" value="Genomic_DNA"/>
</dbReference>
<protein>
    <submittedName>
        <fullName evidence="1">Uncharacterized protein</fullName>
    </submittedName>
</protein>
<dbReference type="RefSeq" id="WP_103223212.1">
    <property type="nucleotide sequence ID" value="NZ_PPCN01000006.1"/>
</dbReference>
<proteinExistence type="predicted"/>
<comment type="caution">
    <text evidence="1">The sequence shown here is derived from an EMBL/GenBank/DDBJ whole genome shotgun (WGS) entry which is preliminary data.</text>
</comment>